<dbReference type="EMBL" id="BSDS01000001">
    <property type="protein sequence ID" value="GLI37378.1"/>
    <property type="molecule type" value="Genomic_DNA"/>
</dbReference>
<organism evidence="5 6">
    <name type="scientific">Geobacter hydrogenophilus</name>
    <dbReference type="NCBI Taxonomy" id="40983"/>
    <lineage>
        <taxon>Bacteria</taxon>
        <taxon>Pseudomonadati</taxon>
        <taxon>Thermodesulfobacteriota</taxon>
        <taxon>Desulfuromonadia</taxon>
        <taxon>Geobacterales</taxon>
        <taxon>Geobacteraceae</taxon>
        <taxon>Geobacter</taxon>
    </lineage>
</organism>
<dbReference type="GO" id="GO:0032259">
    <property type="term" value="P:methylation"/>
    <property type="evidence" value="ECO:0007669"/>
    <property type="project" value="UniProtKB-KW"/>
</dbReference>
<dbReference type="InterPro" id="IPR029063">
    <property type="entry name" value="SAM-dependent_MTases_sf"/>
</dbReference>
<reference evidence="5" key="1">
    <citation type="submission" date="2022-12" db="EMBL/GenBank/DDBJ databases">
        <title>Reference genome sequencing for broad-spectrum identification of bacterial and archaeal isolates by mass spectrometry.</title>
        <authorList>
            <person name="Sekiguchi Y."/>
            <person name="Tourlousse D.M."/>
        </authorList>
    </citation>
    <scope>NUCLEOTIDE SEQUENCE</scope>
    <source>
        <strain evidence="5">H2</strain>
    </source>
</reference>
<keyword evidence="2" id="KW-0808">Transferase</keyword>
<keyword evidence="3" id="KW-0949">S-adenosyl-L-methionine</keyword>
<dbReference type="AlphaFoldDB" id="A0A9W6LAN1"/>
<dbReference type="SUPFAM" id="SSF53335">
    <property type="entry name" value="S-adenosyl-L-methionine-dependent methyltransferases"/>
    <property type="match status" value="1"/>
</dbReference>
<dbReference type="RefSeq" id="WP_214186959.1">
    <property type="nucleotide sequence ID" value="NZ_BSDS01000001.1"/>
</dbReference>
<keyword evidence="1" id="KW-0489">Methyltransferase</keyword>
<evidence type="ECO:0000259" key="4">
    <source>
        <dbReference type="Pfam" id="PF08241"/>
    </source>
</evidence>
<proteinExistence type="predicted"/>
<evidence type="ECO:0000256" key="3">
    <source>
        <dbReference type="ARBA" id="ARBA00022691"/>
    </source>
</evidence>
<keyword evidence="6" id="KW-1185">Reference proteome</keyword>
<comment type="caution">
    <text evidence="5">The sequence shown here is derived from an EMBL/GenBank/DDBJ whole genome shotgun (WGS) entry which is preliminary data.</text>
</comment>
<dbReference type="InterPro" id="IPR013216">
    <property type="entry name" value="Methyltransf_11"/>
</dbReference>
<name>A0A9W6LAN1_9BACT</name>
<evidence type="ECO:0000313" key="5">
    <source>
        <dbReference type="EMBL" id="GLI37378.1"/>
    </source>
</evidence>
<dbReference type="Gene3D" id="3.40.50.150">
    <property type="entry name" value="Vaccinia Virus protein VP39"/>
    <property type="match status" value="1"/>
</dbReference>
<dbReference type="PANTHER" id="PTHR43464">
    <property type="entry name" value="METHYLTRANSFERASE"/>
    <property type="match status" value="1"/>
</dbReference>
<dbReference type="CDD" id="cd02440">
    <property type="entry name" value="AdoMet_MTases"/>
    <property type="match status" value="1"/>
</dbReference>
<evidence type="ECO:0000313" key="6">
    <source>
        <dbReference type="Proteomes" id="UP001144352"/>
    </source>
</evidence>
<feature type="domain" description="Methyltransferase type 11" evidence="4">
    <location>
        <begin position="94"/>
        <end position="187"/>
    </location>
</feature>
<evidence type="ECO:0000256" key="2">
    <source>
        <dbReference type="ARBA" id="ARBA00022679"/>
    </source>
</evidence>
<dbReference type="PANTHER" id="PTHR43464:SF19">
    <property type="entry name" value="UBIQUINONE BIOSYNTHESIS O-METHYLTRANSFERASE, MITOCHONDRIAL"/>
    <property type="match status" value="1"/>
</dbReference>
<dbReference type="GO" id="GO:0008757">
    <property type="term" value="F:S-adenosylmethionine-dependent methyltransferase activity"/>
    <property type="evidence" value="ECO:0007669"/>
    <property type="project" value="InterPro"/>
</dbReference>
<dbReference type="Pfam" id="PF08241">
    <property type="entry name" value="Methyltransf_11"/>
    <property type="match status" value="1"/>
</dbReference>
<protein>
    <recommendedName>
        <fullName evidence="4">Methyltransferase type 11 domain-containing protein</fullName>
    </recommendedName>
</protein>
<dbReference type="Proteomes" id="UP001144352">
    <property type="component" value="Unassembled WGS sequence"/>
</dbReference>
<accession>A0A9W6LAN1</accession>
<sequence length="330" mass="37330">MFPEELLECHPHKKTLKKNDEGTKFLCECGCEFPILKDIPRFVPLDNYASSFGLQWNEYRKTQLDSFTGVPVSKTRLERMMGGNLAVIKGKTVLEAGCGAGRFTEVMLDAGATVCAVDLSTAVEANYDNCRKHENYFVCQANILDMPLKASQFDIVVCVGVIQHTPDPEQTITVLCSYVKPGGMLVIDHYTHGYGSTLPRKVLRFFLKKSPKQFSLRFCQNLTSFLWPLHVQFQKYKKFTVVKALRRVFLWLSPVVDHQDGYPEIGPESLKVWAALDTHDTLTDYYKHLRSADEIRSCLASNGMVDIVTEYAGNGVEARAMKPVMPKREQ</sequence>
<evidence type="ECO:0000256" key="1">
    <source>
        <dbReference type="ARBA" id="ARBA00022603"/>
    </source>
</evidence>
<gene>
    <name evidence="5" type="ORF">GHYDROH2_08790</name>
</gene>